<sequence>MGIQQLQALQDVHSVLKVIEHSDSERRSAPYEDRELAETLAVLARRFGDQLDSRVAQLQARASPELLQRVAMLIPGSQDQVTAPTRGNSATVSIQQDVVVRQENDNIPPALAASVEGGSTESSPATAHEGLQERNIQSHDWLNGMLRSKTTLEDFVASYFMFHSLDPSAPRDIFQHLPALYFTESYIYMLDEANERCLLSSRELRGETESAVSQPCDVAQDGVGSSGLQSAMHCAASSSFCEGVHSDKTWGDLEDHLARLQLLTPRLQRELQQGSQYW</sequence>
<dbReference type="AlphaFoldDB" id="A0AAE0LJP9"/>
<dbReference type="EMBL" id="LGRX02000774">
    <property type="protein sequence ID" value="KAK3287657.1"/>
    <property type="molecule type" value="Genomic_DNA"/>
</dbReference>
<accession>A0AAE0LJP9</accession>
<evidence type="ECO:0000256" key="1">
    <source>
        <dbReference type="SAM" id="MobiDB-lite"/>
    </source>
</evidence>
<evidence type="ECO:0000313" key="2">
    <source>
        <dbReference type="EMBL" id="KAK3287657.1"/>
    </source>
</evidence>
<keyword evidence="3" id="KW-1185">Reference proteome</keyword>
<organism evidence="2 3">
    <name type="scientific">Cymbomonas tetramitiformis</name>
    <dbReference type="NCBI Taxonomy" id="36881"/>
    <lineage>
        <taxon>Eukaryota</taxon>
        <taxon>Viridiplantae</taxon>
        <taxon>Chlorophyta</taxon>
        <taxon>Pyramimonadophyceae</taxon>
        <taxon>Pyramimonadales</taxon>
        <taxon>Pyramimonadaceae</taxon>
        <taxon>Cymbomonas</taxon>
    </lineage>
</organism>
<comment type="caution">
    <text evidence="2">The sequence shown here is derived from an EMBL/GenBank/DDBJ whole genome shotgun (WGS) entry which is preliminary data.</text>
</comment>
<name>A0AAE0LJP9_9CHLO</name>
<reference evidence="2 3" key="1">
    <citation type="journal article" date="2015" name="Genome Biol. Evol.">
        <title>Comparative Genomics of a Bacterivorous Green Alga Reveals Evolutionary Causalities and Consequences of Phago-Mixotrophic Mode of Nutrition.</title>
        <authorList>
            <person name="Burns J.A."/>
            <person name="Paasch A."/>
            <person name="Narechania A."/>
            <person name="Kim E."/>
        </authorList>
    </citation>
    <scope>NUCLEOTIDE SEQUENCE [LARGE SCALE GENOMIC DNA]</scope>
    <source>
        <strain evidence="2 3">PLY_AMNH</strain>
    </source>
</reference>
<dbReference type="Proteomes" id="UP001190700">
    <property type="component" value="Unassembled WGS sequence"/>
</dbReference>
<evidence type="ECO:0000313" key="3">
    <source>
        <dbReference type="Proteomes" id="UP001190700"/>
    </source>
</evidence>
<protein>
    <submittedName>
        <fullName evidence="2">Uncharacterized protein</fullName>
    </submittedName>
</protein>
<dbReference type="PANTHER" id="PTHR35754:SF2">
    <property type="entry name" value="ATP SYNTHASE SUBUNIT B"/>
    <property type="match status" value="1"/>
</dbReference>
<feature type="region of interest" description="Disordered" evidence="1">
    <location>
        <begin position="110"/>
        <end position="134"/>
    </location>
</feature>
<gene>
    <name evidence="2" type="ORF">CYMTET_4839</name>
</gene>
<dbReference type="PANTHER" id="PTHR35754">
    <property type="entry name" value="ATP SYNTHASE SUBUNIT B"/>
    <property type="match status" value="1"/>
</dbReference>
<proteinExistence type="predicted"/>